<keyword evidence="9" id="KW-1185">Reference proteome</keyword>
<evidence type="ECO:0000256" key="1">
    <source>
        <dbReference type="ARBA" id="ARBA00004141"/>
    </source>
</evidence>
<dbReference type="AlphaFoldDB" id="A0A1G7D936"/>
<reference evidence="9" key="1">
    <citation type="submission" date="2016-10" db="EMBL/GenBank/DDBJ databases">
        <authorList>
            <person name="Varghese N."/>
            <person name="Submissions S."/>
        </authorList>
    </citation>
    <scope>NUCLEOTIDE SEQUENCE [LARGE SCALE GENOMIC DNA]</scope>
    <source>
        <strain evidence="9">DSM 21424</strain>
    </source>
</reference>
<sequence length="309" mass="32486">MLLLLSVTLPVFLVLGFGYLSAWRGWITESAVDGLMTFAQSFAIPCLLFLAIARLDLAQEFEFALLGSFYAGALAGFAAGLLGAYYIFGRTLEDSVAIGFVGLFSNSLLLGLPITERAYGADALQANFAIIAIHSPICYAIGITAMELARARGGALRQLPGKVLKAMSRNSLILGIGLGAVVNLSGLPMPEVLVQALELMARAALPAALFGLGGILYRYKPEGDMRVILYVVAVSLVLHPVVVWVLGSMAGLRVEAFRSAIITAAMAPGVNAYLFASIYGTAKRVAASAVLIGTGVSILTATIWLSLLP</sequence>
<dbReference type="STRING" id="521013.SAMN04488567_1811"/>
<evidence type="ECO:0000256" key="2">
    <source>
        <dbReference type="ARBA" id="ARBA00022448"/>
    </source>
</evidence>
<protein>
    <recommendedName>
        <fullName evidence="10">Malonate transporter</fullName>
    </recommendedName>
</protein>
<accession>A0A1G7D936</accession>
<feature type="transmembrane region" description="Helical" evidence="7">
    <location>
        <begin position="285"/>
        <end position="308"/>
    </location>
</feature>
<feature type="transmembrane region" description="Helical" evidence="7">
    <location>
        <begin position="126"/>
        <end position="146"/>
    </location>
</feature>
<organism evidence="8 9">
    <name type="scientific">Limimaricola pyoseonensis</name>
    <dbReference type="NCBI Taxonomy" id="521013"/>
    <lineage>
        <taxon>Bacteria</taxon>
        <taxon>Pseudomonadati</taxon>
        <taxon>Pseudomonadota</taxon>
        <taxon>Alphaproteobacteria</taxon>
        <taxon>Rhodobacterales</taxon>
        <taxon>Paracoccaceae</taxon>
        <taxon>Limimaricola</taxon>
    </lineage>
</organism>
<evidence type="ECO:0000256" key="6">
    <source>
        <dbReference type="ARBA" id="ARBA00023136"/>
    </source>
</evidence>
<keyword evidence="2" id="KW-0813">Transport</keyword>
<dbReference type="GO" id="GO:0016020">
    <property type="term" value="C:membrane"/>
    <property type="evidence" value="ECO:0007669"/>
    <property type="project" value="UniProtKB-SubCell"/>
</dbReference>
<evidence type="ECO:0008006" key="10">
    <source>
        <dbReference type="Google" id="ProtNLM"/>
    </source>
</evidence>
<evidence type="ECO:0000313" key="9">
    <source>
        <dbReference type="Proteomes" id="UP000198922"/>
    </source>
</evidence>
<name>A0A1G7D936_9RHOB</name>
<keyword evidence="4 7" id="KW-0812">Transmembrane</keyword>
<dbReference type="PANTHER" id="PTHR36838:SF3">
    <property type="entry name" value="TRANSPORTER AUXIN EFFLUX CARRIER EC FAMILY"/>
    <property type="match status" value="1"/>
</dbReference>
<dbReference type="OrthoDB" id="9810457at2"/>
<dbReference type="EMBL" id="FNAT01000002">
    <property type="protein sequence ID" value="SDE47265.1"/>
    <property type="molecule type" value="Genomic_DNA"/>
</dbReference>
<evidence type="ECO:0000256" key="5">
    <source>
        <dbReference type="ARBA" id="ARBA00022989"/>
    </source>
</evidence>
<dbReference type="PANTHER" id="PTHR36838">
    <property type="entry name" value="AUXIN EFFLUX CARRIER FAMILY PROTEIN"/>
    <property type="match status" value="1"/>
</dbReference>
<feature type="transmembrane region" description="Helical" evidence="7">
    <location>
        <begin position="259"/>
        <end position="279"/>
    </location>
</feature>
<feature type="transmembrane region" description="Helical" evidence="7">
    <location>
        <begin position="225"/>
        <end position="247"/>
    </location>
</feature>
<dbReference type="Pfam" id="PF03547">
    <property type="entry name" value="Mem_trans"/>
    <property type="match status" value="1"/>
</dbReference>
<feature type="transmembrane region" description="Helical" evidence="7">
    <location>
        <begin position="199"/>
        <end position="219"/>
    </location>
</feature>
<dbReference type="GO" id="GO:0055085">
    <property type="term" value="P:transmembrane transport"/>
    <property type="evidence" value="ECO:0007669"/>
    <property type="project" value="InterPro"/>
</dbReference>
<evidence type="ECO:0000256" key="3">
    <source>
        <dbReference type="ARBA" id="ARBA00022475"/>
    </source>
</evidence>
<proteinExistence type="predicted"/>
<gene>
    <name evidence="8" type="ORF">SAMN04488567_1811</name>
</gene>
<keyword evidence="3" id="KW-1003">Cell membrane</keyword>
<feature type="transmembrane region" description="Helical" evidence="7">
    <location>
        <begin position="166"/>
        <end position="187"/>
    </location>
</feature>
<comment type="subcellular location">
    <subcellularLocation>
        <location evidence="1">Membrane</location>
        <topology evidence="1">Multi-pass membrane protein</topology>
    </subcellularLocation>
</comment>
<evidence type="ECO:0000256" key="4">
    <source>
        <dbReference type="ARBA" id="ARBA00022692"/>
    </source>
</evidence>
<dbReference type="InterPro" id="IPR004776">
    <property type="entry name" value="Mem_transp_PIN-like"/>
</dbReference>
<dbReference type="Proteomes" id="UP000198922">
    <property type="component" value="Unassembled WGS sequence"/>
</dbReference>
<evidence type="ECO:0000313" key="8">
    <source>
        <dbReference type="EMBL" id="SDE47265.1"/>
    </source>
</evidence>
<keyword evidence="6 7" id="KW-0472">Membrane</keyword>
<keyword evidence="5 7" id="KW-1133">Transmembrane helix</keyword>
<evidence type="ECO:0000256" key="7">
    <source>
        <dbReference type="SAM" id="Phobius"/>
    </source>
</evidence>
<feature type="transmembrane region" description="Helical" evidence="7">
    <location>
        <begin position="69"/>
        <end position="89"/>
    </location>
</feature>
<feature type="transmembrane region" description="Helical" evidence="7">
    <location>
        <begin position="38"/>
        <end position="57"/>
    </location>
</feature>
<feature type="transmembrane region" description="Helical" evidence="7">
    <location>
        <begin position="95"/>
        <end position="114"/>
    </location>
</feature>
<dbReference type="RefSeq" id="WP_090111165.1">
    <property type="nucleotide sequence ID" value="NZ_FNAT01000002.1"/>
</dbReference>